<dbReference type="PROSITE" id="PS51257">
    <property type="entry name" value="PROKAR_LIPOPROTEIN"/>
    <property type="match status" value="1"/>
</dbReference>
<keyword evidence="1" id="KW-0472">Membrane</keyword>
<evidence type="ECO:0000256" key="1">
    <source>
        <dbReference type="SAM" id="Phobius"/>
    </source>
</evidence>
<feature type="transmembrane region" description="Helical" evidence="1">
    <location>
        <begin position="37"/>
        <end position="55"/>
    </location>
</feature>
<dbReference type="STRING" id="985054.SAMN05444358_101397"/>
<protein>
    <submittedName>
        <fullName evidence="2">Uncharacterized protein</fullName>
    </submittedName>
</protein>
<proteinExistence type="predicted"/>
<sequence>MSYRKTYFLLVTLVLLGCFGALWYFDQPGFTGKHRMGTLLATALVIAGLTRHYFVGMRDDD</sequence>
<reference evidence="3" key="1">
    <citation type="submission" date="2016-10" db="EMBL/GenBank/DDBJ databases">
        <authorList>
            <person name="Varghese N."/>
            <person name="Submissions S."/>
        </authorList>
    </citation>
    <scope>NUCLEOTIDE SEQUENCE [LARGE SCALE GENOMIC DNA]</scope>
    <source>
        <strain evidence="3">DSM 27839</strain>
    </source>
</reference>
<feature type="transmembrane region" description="Helical" evidence="1">
    <location>
        <begin position="6"/>
        <end position="25"/>
    </location>
</feature>
<keyword evidence="1" id="KW-1133">Transmembrane helix</keyword>
<name>A0A1H2S916_9RHOB</name>
<keyword evidence="1" id="KW-0812">Transmembrane</keyword>
<dbReference type="EMBL" id="FNNP01000001">
    <property type="protein sequence ID" value="SDW28132.1"/>
    <property type="molecule type" value="Genomic_DNA"/>
</dbReference>
<accession>A0A1H2S916</accession>
<gene>
    <name evidence="2" type="ORF">SAMN05444358_101397</name>
</gene>
<dbReference type="AlphaFoldDB" id="A0A1H2S916"/>
<evidence type="ECO:0000313" key="2">
    <source>
        <dbReference type="EMBL" id="SDW28132.1"/>
    </source>
</evidence>
<dbReference type="Proteomes" id="UP000183400">
    <property type="component" value="Unassembled WGS sequence"/>
</dbReference>
<keyword evidence="3" id="KW-1185">Reference proteome</keyword>
<evidence type="ECO:0000313" key="3">
    <source>
        <dbReference type="Proteomes" id="UP000183400"/>
    </source>
</evidence>
<organism evidence="2 3">
    <name type="scientific">Ruegeria halocynthiae</name>
    <dbReference type="NCBI Taxonomy" id="985054"/>
    <lineage>
        <taxon>Bacteria</taxon>
        <taxon>Pseudomonadati</taxon>
        <taxon>Pseudomonadota</taxon>
        <taxon>Alphaproteobacteria</taxon>
        <taxon>Rhodobacterales</taxon>
        <taxon>Roseobacteraceae</taxon>
        <taxon>Ruegeria</taxon>
    </lineage>
</organism>